<reference evidence="6 7" key="1">
    <citation type="journal article" date="2024" name="Proc. Natl. Acad. Sci. U.S.A.">
        <title>The evolutionary genomics of adaptation to stress in wild rhizobium bacteria.</title>
        <authorList>
            <person name="Kehlet-Delgado H."/>
            <person name="Montoya A.P."/>
            <person name="Jensen K.T."/>
            <person name="Wendlandt C.E."/>
            <person name="Dexheimer C."/>
            <person name="Roberts M."/>
            <person name="Torres Martinez L."/>
            <person name="Friesen M.L."/>
            <person name="Griffitts J.S."/>
            <person name="Porter S.S."/>
        </authorList>
    </citation>
    <scope>NUCLEOTIDE SEQUENCE [LARGE SCALE GENOMIC DNA]</scope>
    <source>
        <strain evidence="6 7">M0641</strain>
    </source>
</reference>
<evidence type="ECO:0000256" key="1">
    <source>
        <dbReference type="ARBA" id="ARBA00001974"/>
    </source>
</evidence>
<dbReference type="PANTHER" id="PTHR13847:SF286">
    <property type="entry name" value="D-AMINO ACID DEHYDROGENASE"/>
    <property type="match status" value="1"/>
</dbReference>
<comment type="similarity">
    <text evidence="2">Belongs to the DadA oxidoreductase family.</text>
</comment>
<evidence type="ECO:0000256" key="3">
    <source>
        <dbReference type="ARBA" id="ARBA00022630"/>
    </source>
</evidence>
<dbReference type="Gene3D" id="3.50.50.60">
    <property type="entry name" value="FAD/NAD(P)-binding domain"/>
    <property type="match status" value="1"/>
</dbReference>
<dbReference type="SUPFAM" id="SSF51905">
    <property type="entry name" value="FAD/NAD(P)-binding domain"/>
    <property type="match status" value="1"/>
</dbReference>
<organism evidence="6 7">
    <name type="scientific">Mesorhizobium caraganae</name>
    <dbReference type="NCBI Taxonomy" id="483206"/>
    <lineage>
        <taxon>Bacteria</taxon>
        <taxon>Pseudomonadati</taxon>
        <taxon>Pseudomonadota</taxon>
        <taxon>Alphaproteobacteria</taxon>
        <taxon>Hyphomicrobiales</taxon>
        <taxon>Phyllobacteriaceae</taxon>
        <taxon>Mesorhizobium</taxon>
    </lineage>
</organism>
<sequence>MMSQQDKFDLAIVGAGIVGLAHALAAVRRGLSVVVIDRDAQANGASVRNFGFITVTGQERGQVWRRAMRSRDIWQEVAGPAGIDIIQRGTIVVARRPEARSVVEAFLQTEMGEGCSLLEPDDLRRQYPQLAGQDFAGALWSPYEVRVESREAIPRLAAFLAEQHGVEFRRETAVRGIEPPAIETSRGTVRADKVIVCPGDDLATLYPERIALYGVRRCKLQMMRLADPGFRLPSPVMSDLGLARYSGFGALPEATALRRRLESDQRHALDNGVHLIVVQSADGTLVVGDSHHYAATPDPFASERVDEIILEEFSAVFGGTPPRVLERWTGIYASAADHTMFADCPQKNVRMVMITSGTGASTSFAIAEEVIDELFGSTTADARKIA</sequence>
<evidence type="ECO:0000259" key="5">
    <source>
        <dbReference type="Pfam" id="PF01266"/>
    </source>
</evidence>
<dbReference type="InterPro" id="IPR036188">
    <property type="entry name" value="FAD/NAD-bd_sf"/>
</dbReference>
<proteinExistence type="inferred from homology"/>
<keyword evidence="7" id="KW-1185">Reference proteome</keyword>
<dbReference type="Proteomes" id="UP001433071">
    <property type="component" value="Unassembled WGS sequence"/>
</dbReference>
<dbReference type="EMBL" id="JAMYQB010000012">
    <property type="protein sequence ID" value="MER9405610.1"/>
    <property type="molecule type" value="Genomic_DNA"/>
</dbReference>
<evidence type="ECO:0000313" key="7">
    <source>
        <dbReference type="Proteomes" id="UP001433071"/>
    </source>
</evidence>
<dbReference type="Pfam" id="PF01266">
    <property type="entry name" value="DAO"/>
    <property type="match status" value="1"/>
</dbReference>
<comment type="caution">
    <text evidence="6">The sequence shown here is derived from an EMBL/GenBank/DDBJ whole genome shotgun (WGS) entry which is preliminary data.</text>
</comment>
<comment type="cofactor">
    <cofactor evidence="1">
        <name>FAD</name>
        <dbReference type="ChEBI" id="CHEBI:57692"/>
    </cofactor>
</comment>
<accession>A0ABV1Z0T8</accession>
<dbReference type="PANTHER" id="PTHR13847">
    <property type="entry name" value="SARCOSINE DEHYDROGENASE-RELATED"/>
    <property type="match status" value="1"/>
</dbReference>
<name>A0ABV1Z0T8_9HYPH</name>
<feature type="domain" description="FAD dependent oxidoreductase" evidence="5">
    <location>
        <begin position="9"/>
        <end position="372"/>
    </location>
</feature>
<evidence type="ECO:0000313" key="6">
    <source>
        <dbReference type="EMBL" id="MER9405610.1"/>
    </source>
</evidence>
<gene>
    <name evidence="6" type="ORF">NKI36_16380</name>
</gene>
<evidence type="ECO:0000256" key="4">
    <source>
        <dbReference type="ARBA" id="ARBA00023002"/>
    </source>
</evidence>
<keyword evidence="3" id="KW-0285">Flavoprotein</keyword>
<protein>
    <submittedName>
        <fullName evidence="6">TIGR03364 family FAD-dependent oxidoreductase</fullName>
    </submittedName>
</protein>
<evidence type="ECO:0000256" key="2">
    <source>
        <dbReference type="ARBA" id="ARBA00009410"/>
    </source>
</evidence>
<dbReference type="RefSeq" id="WP_352558897.1">
    <property type="nucleotide sequence ID" value="NZ_JAMYQB010000012.1"/>
</dbReference>
<dbReference type="Gene3D" id="3.30.9.10">
    <property type="entry name" value="D-Amino Acid Oxidase, subunit A, domain 2"/>
    <property type="match status" value="1"/>
</dbReference>
<dbReference type="InterPro" id="IPR017741">
    <property type="entry name" value="FAD-dependent_OxRdtase_HpnW"/>
</dbReference>
<keyword evidence="4" id="KW-0560">Oxidoreductase</keyword>
<dbReference type="InterPro" id="IPR006076">
    <property type="entry name" value="FAD-dep_OxRdtase"/>
</dbReference>
<dbReference type="NCBIfam" id="TIGR03364">
    <property type="entry name" value="HpnW_proposed"/>
    <property type="match status" value="1"/>
</dbReference>